<protein>
    <submittedName>
        <fullName evidence="2">Uncharacterized protein</fullName>
    </submittedName>
</protein>
<comment type="caution">
    <text evidence="2">The sequence shown here is derived from an EMBL/GenBank/DDBJ whole genome shotgun (WGS) entry which is preliminary data.</text>
</comment>
<reference evidence="3" key="1">
    <citation type="submission" date="2017-09" db="EMBL/GenBank/DDBJ databases">
        <title>Depth-based differentiation of microbial function through sediment-hosted aquifers and enrichment of novel symbionts in the deep terrestrial subsurface.</title>
        <authorList>
            <person name="Probst A.J."/>
            <person name="Ladd B."/>
            <person name="Jarett J.K."/>
            <person name="Geller-Mcgrath D.E."/>
            <person name="Sieber C.M.K."/>
            <person name="Emerson J.B."/>
            <person name="Anantharaman K."/>
            <person name="Thomas B.C."/>
            <person name="Malmstrom R."/>
            <person name="Stieglmeier M."/>
            <person name="Klingl A."/>
            <person name="Woyke T."/>
            <person name="Ryan C.M."/>
            <person name="Banfield J.F."/>
        </authorList>
    </citation>
    <scope>NUCLEOTIDE SEQUENCE [LARGE SCALE GENOMIC DNA]</scope>
</reference>
<feature type="transmembrane region" description="Helical" evidence="1">
    <location>
        <begin position="6"/>
        <end position="26"/>
    </location>
</feature>
<keyword evidence="1" id="KW-0812">Transmembrane</keyword>
<keyword evidence="1" id="KW-1133">Transmembrane helix</keyword>
<evidence type="ECO:0000256" key="1">
    <source>
        <dbReference type="SAM" id="Phobius"/>
    </source>
</evidence>
<sequence length="77" mass="8445">MALIITGIICFAVSCLIVTGSIKIYARFRDNVTKAFLADILKRSPTPDEVARTELETEQMMTQIPGLFPYHGGGSIL</sequence>
<evidence type="ECO:0000313" key="2">
    <source>
        <dbReference type="EMBL" id="PIU03653.1"/>
    </source>
</evidence>
<dbReference type="EMBL" id="PEYO01000012">
    <property type="protein sequence ID" value="PIU03653.1"/>
    <property type="molecule type" value="Genomic_DNA"/>
</dbReference>
<keyword evidence="1" id="KW-0472">Membrane</keyword>
<accession>A0A2M6XD96</accession>
<evidence type="ECO:0000313" key="3">
    <source>
        <dbReference type="Proteomes" id="UP000228996"/>
    </source>
</evidence>
<gene>
    <name evidence="2" type="ORF">COT44_02065</name>
</gene>
<proteinExistence type="predicted"/>
<dbReference type="AlphaFoldDB" id="A0A2M6XD96"/>
<name>A0A2M6XD96_9BACT</name>
<dbReference type="Proteomes" id="UP000228996">
    <property type="component" value="Unassembled WGS sequence"/>
</dbReference>
<organism evidence="2 3">
    <name type="scientific">Candidatus Shapirobacteria bacterium CG08_land_8_20_14_0_20_39_18</name>
    <dbReference type="NCBI Taxonomy" id="1974883"/>
    <lineage>
        <taxon>Bacteria</taxon>
        <taxon>Candidatus Shapironibacteriota</taxon>
    </lineage>
</organism>